<proteinExistence type="predicted"/>
<sequence>MRKILLVGALALFGAMNAQKSSFGIKGGYINSQINTKENMDFEQVALDKKGRSDFFIGLFFEQKFNEKIAVQIEGLYAGLGGKYQGQLSESGSYAKLNMDFGYEQIVFPISLKYYVIPELSVYAGPNISITTSSKIKGEYKESNLPPDVINEANQEMASELHQFNKVLNDNLAKPTFGVQFGVDYTFMNAFVVDARYNLGVSKIYKKDVDSSLKLNYFQVGVGYKF</sequence>
<dbReference type="InterPro" id="IPR025665">
    <property type="entry name" value="Beta-barrel_OMP_2"/>
</dbReference>
<dbReference type="Gene3D" id="2.40.160.20">
    <property type="match status" value="1"/>
</dbReference>
<reference evidence="3 4" key="1">
    <citation type="submission" date="2017-02" db="EMBL/GenBank/DDBJ databases">
        <authorList>
            <person name="Peterson S.W."/>
        </authorList>
    </citation>
    <scope>NUCLEOTIDE SEQUENCE [LARGE SCALE GENOMIC DNA]</scope>
    <source>
        <strain evidence="3 4">DSM 22323</strain>
    </source>
</reference>
<evidence type="ECO:0000313" key="4">
    <source>
        <dbReference type="Proteomes" id="UP000191112"/>
    </source>
</evidence>
<dbReference type="PROSITE" id="PS00695">
    <property type="entry name" value="ENT_VIR_OMP_2"/>
    <property type="match status" value="1"/>
</dbReference>
<dbReference type="SUPFAM" id="SSF56925">
    <property type="entry name" value="OMPA-like"/>
    <property type="match status" value="1"/>
</dbReference>
<keyword evidence="1" id="KW-0732">Signal</keyword>
<dbReference type="Pfam" id="PF13568">
    <property type="entry name" value="OMP_b-brl_2"/>
    <property type="match status" value="1"/>
</dbReference>
<feature type="domain" description="Outer membrane protein beta-barrel" evidence="2">
    <location>
        <begin position="18"/>
        <end position="205"/>
    </location>
</feature>
<dbReference type="GO" id="GO:0044384">
    <property type="term" value="C:host outer membrane"/>
    <property type="evidence" value="ECO:0007669"/>
    <property type="project" value="InterPro"/>
</dbReference>
<dbReference type="STRING" id="619805.SAMN05660477_01077"/>
<evidence type="ECO:0000256" key="1">
    <source>
        <dbReference type="SAM" id="SignalP"/>
    </source>
</evidence>
<dbReference type="InterPro" id="IPR000758">
    <property type="entry name" value="Enterovir_OMP"/>
</dbReference>
<dbReference type="AlphaFoldDB" id="A0A1T5DW58"/>
<feature type="signal peptide" evidence="1">
    <location>
        <begin position="1"/>
        <end position="20"/>
    </location>
</feature>
<protein>
    <submittedName>
        <fullName evidence="3">Outer membrane insertion C-terminal signal</fullName>
    </submittedName>
</protein>
<dbReference type="OrthoDB" id="1259003at2"/>
<organism evidence="3 4">
    <name type="scientific">Soonwooa buanensis</name>
    <dbReference type="NCBI Taxonomy" id="619805"/>
    <lineage>
        <taxon>Bacteria</taxon>
        <taxon>Pseudomonadati</taxon>
        <taxon>Bacteroidota</taxon>
        <taxon>Flavobacteriia</taxon>
        <taxon>Flavobacteriales</taxon>
        <taxon>Weeksellaceae</taxon>
        <taxon>Chryseobacterium group</taxon>
        <taxon>Soonwooa</taxon>
    </lineage>
</organism>
<accession>A0A1T5DW58</accession>
<dbReference type="InterPro" id="IPR011250">
    <property type="entry name" value="OMP/PagP_B-barrel"/>
</dbReference>
<dbReference type="EMBL" id="FUYZ01000002">
    <property type="protein sequence ID" value="SKB75884.1"/>
    <property type="molecule type" value="Genomic_DNA"/>
</dbReference>
<feature type="chain" id="PRO_5012414079" evidence="1">
    <location>
        <begin position="21"/>
        <end position="226"/>
    </location>
</feature>
<dbReference type="Proteomes" id="UP000191112">
    <property type="component" value="Unassembled WGS sequence"/>
</dbReference>
<evidence type="ECO:0000259" key="2">
    <source>
        <dbReference type="Pfam" id="PF13568"/>
    </source>
</evidence>
<name>A0A1T5DW58_9FLAO</name>
<dbReference type="RefSeq" id="WP_079666344.1">
    <property type="nucleotide sequence ID" value="NZ_FUYZ01000002.1"/>
</dbReference>
<gene>
    <name evidence="3" type="ORF">SAMN05660477_01077</name>
</gene>
<keyword evidence="4" id="KW-1185">Reference proteome</keyword>
<evidence type="ECO:0000313" key="3">
    <source>
        <dbReference type="EMBL" id="SKB75884.1"/>
    </source>
</evidence>